<feature type="region of interest" description="Disordered" evidence="1">
    <location>
        <begin position="381"/>
        <end position="400"/>
    </location>
</feature>
<dbReference type="OrthoDB" id="5428971at2759"/>
<reference evidence="2" key="1">
    <citation type="submission" date="2021-03" db="EMBL/GenBank/DDBJ databases">
        <authorList>
            <person name="Tagirdzhanova G."/>
        </authorList>
    </citation>
    <scope>NUCLEOTIDE SEQUENCE</scope>
</reference>
<evidence type="ECO:0000313" key="3">
    <source>
        <dbReference type="Proteomes" id="UP000664534"/>
    </source>
</evidence>
<dbReference type="Proteomes" id="UP000664534">
    <property type="component" value="Unassembled WGS sequence"/>
</dbReference>
<dbReference type="AlphaFoldDB" id="A0A8H3G567"/>
<comment type="caution">
    <text evidence="2">The sequence shown here is derived from an EMBL/GenBank/DDBJ whole genome shotgun (WGS) entry which is preliminary data.</text>
</comment>
<feature type="compositionally biased region" description="Basic and acidic residues" evidence="1">
    <location>
        <begin position="381"/>
        <end position="392"/>
    </location>
</feature>
<accession>A0A8H3G567</accession>
<evidence type="ECO:0000313" key="2">
    <source>
        <dbReference type="EMBL" id="CAF9933343.1"/>
    </source>
</evidence>
<proteinExistence type="predicted"/>
<gene>
    <name evidence="2" type="ORF">IMSHALPRED_009319</name>
</gene>
<keyword evidence="3" id="KW-1185">Reference proteome</keyword>
<protein>
    <submittedName>
        <fullName evidence="2">Uncharacterized protein</fullName>
    </submittedName>
</protein>
<sequence length="578" mass="65512">MERTVEGSCEGDYSGYSRWGRRSTQDMHTIEDVVEKSLELKRMIDLDESVLAREIPIAESDIVQSDLFDRDPDQEDFEGYTGNAGASATHFYHDTVAILAPFNSLPRFLSKQAQQGAVDTNSWYKRLLKMVQEDSKDEALREELYHLVVLINQTLSRSQKPLTIQARRRTPSSLYKDYLPAPDAQWPIEASVILGEQDLFEMAIELTKSYSTSTFTYIGKAMFLFDLSTTHAQINHLLSRLPSFHAHYRAFESIIAGYEAEAIDAARGGALHQGDYTALCEVKAWAEEIYVLKLRTVSSVDRQDGIHLAEFAVKQANRRSLREYRELVTQLNTFTAFSVAFATHLLSSRGPELTRLVDDIDEVFLELCTDFLPTFSVECRSDPKRGRSESDSPHSPPNPVQCLMSADDVAILLLQLGRRGHAAEVLKVTRKLETESGTVDVSAFESFFLPLLEALISTITWTSEQQSIGFPVSKGRRQHLHQRLEGTGIKHVTDRRRVETLVVTKPSSPSMAKHEQWRKRFERAKERIKKLDQGMLKRLLGDDYKSLTELQGTTRGDQGLPGALVPERRQRLEIIDLT</sequence>
<organism evidence="2 3">
    <name type="scientific">Imshaugia aleurites</name>
    <dbReference type="NCBI Taxonomy" id="172621"/>
    <lineage>
        <taxon>Eukaryota</taxon>
        <taxon>Fungi</taxon>
        <taxon>Dikarya</taxon>
        <taxon>Ascomycota</taxon>
        <taxon>Pezizomycotina</taxon>
        <taxon>Lecanoromycetes</taxon>
        <taxon>OSLEUM clade</taxon>
        <taxon>Lecanoromycetidae</taxon>
        <taxon>Lecanorales</taxon>
        <taxon>Lecanorineae</taxon>
        <taxon>Parmeliaceae</taxon>
        <taxon>Imshaugia</taxon>
    </lineage>
</organism>
<name>A0A8H3G567_9LECA</name>
<evidence type="ECO:0000256" key="1">
    <source>
        <dbReference type="SAM" id="MobiDB-lite"/>
    </source>
</evidence>
<dbReference type="EMBL" id="CAJPDT010000070">
    <property type="protein sequence ID" value="CAF9933343.1"/>
    <property type="molecule type" value="Genomic_DNA"/>
</dbReference>